<comment type="similarity">
    <text evidence="1">Belongs to the short-chain dehydrogenases/reductases (SDR) family.</text>
</comment>
<comment type="caution">
    <text evidence="4">The sequence shown here is derived from an EMBL/GenBank/DDBJ whole genome shotgun (WGS) entry which is preliminary data.</text>
</comment>
<organism evidence="4 5">
    <name type="scientific">Galdieria yellowstonensis</name>
    <dbReference type="NCBI Taxonomy" id="3028027"/>
    <lineage>
        <taxon>Eukaryota</taxon>
        <taxon>Rhodophyta</taxon>
        <taxon>Bangiophyceae</taxon>
        <taxon>Galdieriales</taxon>
        <taxon>Galdieriaceae</taxon>
        <taxon>Galdieria</taxon>
    </lineage>
</organism>
<keyword evidence="5" id="KW-1185">Reference proteome</keyword>
<evidence type="ECO:0000256" key="1">
    <source>
        <dbReference type="ARBA" id="ARBA00006484"/>
    </source>
</evidence>
<protein>
    <recommendedName>
        <fullName evidence="2">3-oxoacyl-[acyl-carrier-protein] reductase</fullName>
        <ecNumber evidence="2">1.1.1.100</ecNumber>
    </recommendedName>
</protein>
<accession>A0AAV9IES0</accession>
<dbReference type="EMBL" id="JANCYU010000035">
    <property type="protein sequence ID" value="KAK4525955.1"/>
    <property type="molecule type" value="Genomic_DNA"/>
</dbReference>
<dbReference type="PANTHER" id="PTHR42879:SF2">
    <property type="entry name" value="3-OXOACYL-[ACYL-CARRIER-PROTEIN] REDUCTASE FABG"/>
    <property type="match status" value="1"/>
</dbReference>
<dbReference type="Gene3D" id="3.40.50.720">
    <property type="entry name" value="NAD(P)-binding Rossmann-like Domain"/>
    <property type="match status" value="1"/>
</dbReference>
<evidence type="ECO:0000256" key="2">
    <source>
        <dbReference type="ARBA" id="ARBA00012948"/>
    </source>
</evidence>
<gene>
    <name evidence="4" type="ORF">GAYE_SCF18G3864</name>
</gene>
<evidence type="ECO:0000313" key="4">
    <source>
        <dbReference type="EMBL" id="KAK4525955.1"/>
    </source>
</evidence>
<dbReference type="InterPro" id="IPR036291">
    <property type="entry name" value="NAD(P)-bd_dom_sf"/>
</dbReference>
<dbReference type="Proteomes" id="UP001300502">
    <property type="component" value="Unassembled WGS sequence"/>
</dbReference>
<comment type="catalytic activity">
    <reaction evidence="3">
        <text>a (3R)-hydroxyacyl-[ACP] + NADP(+) = a 3-oxoacyl-[ACP] + NADPH + H(+)</text>
        <dbReference type="Rhea" id="RHEA:17397"/>
        <dbReference type="Rhea" id="RHEA-COMP:9916"/>
        <dbReference type="Rhea" id="RHEA-COMP:9945"/>
        <dbReference type="ChEBI" id="CHEBI:15378"/>
        <dbReference type="ChEBI" id="CHEBI:57783"/>
        <dbReference type="ChEBI" id="CHEBI:58349"/>
        <dbReference type="ChEBI" id="CHEBI:78776"/>
        <dbReference type="ChEBI" id="CHEBI:78827"/>
        <dbReference type="EC" id="1.1.1.100"/>
    </reaction>
</comment>
<sequence length="257" mass="27827">MSDSATPTKPLIGKKAVVTGGNKGIGEAISLALAEKGADIAIIARDTDSAQNVIKKVRSERRFCKVYPADLNDSACVRKAAKEILEDMGRVDILVNNAGMSQLESLLDFSEDNWDRTMNVNLKAPFLLSQEFAKGMIERKSGKIIHISSVAAVQAVDEHAAYCVSKAGLHMLTKMMALEWGPYNIQTNAIAPTVVWTEMGQRVWGAPEKHEPMLARIPAHRFVKPEEVAELTVFLAGPGSDMICGQTIAVDGGLTVH</sequence>
<dbReference type="FunFam" id="3.40.50.720:FF:000084">
    <property type="entry name" value="Short-chain dehydrogenase reductase"/>
    <property type="match status" value="1"/>
</dbReference>
<dbReference type="PRINTS" id="PR00080">
    <property type="entry name" value="SDRFAMILY"/>
</dbReference>
<evidence type="ECO:0000313" key="5">
    <source>
        <dbReference type="Proteomes" id="UP001300502"/>
    </source>
</evidence>
<evidence type="ECO:0000256" key="3">
    <source>
        <dbReference type="ARBA" id="ARBA00048508"/>
    </source>
</evidence>
<reference evidence="4 5" key="1">
    <citation type="submission" date="2022-07" db="EMBL/GenBank/DDBJ databases">
        <title>Genome-wide signatures of adaptation to extreme environments.</title>
        <authorList>
            <person name="Cho C.H."/>
            <person name="Yoon H.S."/>
        </authorList>
    </citation>
    <scope>NUCLEOTIDE SEQUENCE [LARGE SCALE GENOMIC DNA]</scope>
    <source>
        <strain evidence="4 5">108.79 E11</strain>
    </source>
</reference>
<dbReference type="SUPFAM" id="SSF51735">
    <property type="entry name" value="NAD(P)-binding Rossmann-fold domains"/>
    <property type="match status" value="1"/>
</dbReference>
<dbReference type="PROSITE" id="PS00061">
    <property type="entry name" value="ADH_SHORT"/>
    <property type="match status" value="1"/>
</dbReference>
<name>A0AAV9IES0_9RHOD</name>
<dbReference type="GO" id="GO:0004316">
    <property type="term" value="F:3-oxoacyl-[acyl-carrier-protein] reductase (NADPH) activity"/>
    <property type="evidence" value="ECO:0007669"/>
    <property type="project" value="UniProtKB-EC"/>
</dbReference>
<dbReference type="PANTHER" id="PTHR42879">
    <property type="entry name" value="3-OXOACYL-(ACYL-CARRIER-PROTEIN) REDUCTASE"/>
    <property type="match status" value="1"/>
</dbReference>
<dbReference type="Pfam" id="PF13561">
    <property type="entry name" value="adh_short_C2"/>
    <property type="match status" value="1"/>
</dbReference>
<dbReference type="EC" id="1.1.1.100" evidence="2"/>
<dbReference type="NCBIfam" id="NF005559">
    <property type="entry name" value="PRK07231.1"/>
    <property type="match status" value="1"/>
</dbReference>
<dbReference type="InterPro" id="IPR050259">
    <property type="entry name" value="SDR"/>
</dbReference>
<dbReference type="PRINTS" id="PR00081">
    <property type="entry name" value="GDHRDH"/>
</dbReference>
<dbReference type="InterPro" id="IPR002347">
    <property type="entry name" value="SDR_fam"/>
</dbReference>
<proteinExistence type="inferred from homology"/>
<dbReference type="InterPro" id="IPR020904">
    <property type="entry name" value="Sc_DH/Rdtase_CS"/>
</dbReference>
<dbReference type="AlphaFoldDB" id="A0AAV9IES0"/>
<dbReference type="GO" id="GO:0032787">
    <property type="term" value="P:monocarboxylic acid metabolic process"/>
    <property type="evidence" value="ECO:0007669"/>
    <property type="project" value="UniProtKB-ARBA"/>
</dbReference>